<dbReference type="GO" id="GO:0016787">
    <property type="term" value="F:hydrolase activity"/>
    <property type="evidence" value="ECO:0007669"/>
    <property type="project" value="UniProtKB-KW"/>
</dbReference>
<keyword evidence="3" id="KW-0255">Endonuclease</keyword>
<evidence type="ECO:0000256" key="5">
    <source>
        <dbReference type="ARBA" id="ARBA00035648"/>
    </source>
</evidence>
<evidence type="ECO:0000259" key="7">
    <source>
        <dbReference type="Pfam" id="PF08340"/>
    </source>
</evidence>
<evidence type="ECO:0000313" key="9">
    <source>
        <dbReference type="Proteomes" id="UP001063350"/>
    </source>
</evidence>
<keyword evidence="2" id="KW-0540">Nuclease</keyword>
<dbReference type="Proteomes" id="UP001063350">
    <property type="component" value="Chromosome"/>
</dbReference>
<dbReference type="InterPro" id="IPR005229">
    <property type="entry name" value="YicC/YloC-like"/>
</dbReference>
<evidence type="ECO:0000256" key="3">
    <source>
        <dbReference type="ARBA" id="ARBA00022759"/>
    </source>
</evidence>
<evidence type="ECO:0000313" key="8">
    <source>
        <dbReference type="EMBL" id="BCO09857.1"/>
    </source>
</evidence>
<evidence type="ECO:0008006" key="10">
    <source>
        <dbReference type="Google" id="ProtNLM"/>
    </source>
</evidence>
<dbReference type="AlphaFoldDB" id="A0A915U3C2"/>
<evidence type="ECO:0000256" key="4">
    <source>
        <dbReference type="ARBA" id="ARBA00022801"/>
    </source>
</evidence>
<evidence type="ECO:0000256" key="2">
    <source>
        <dbReference type="ARBA" id="ARBA00022722"/>
    </source>
</evidence>
<dbReference type="Pfam" id="PF03755">
    <property type="entry name" value="YicC-like_N"/>
    <property type="match status" value="1"/>
</dbReference>
<dbReference type="PANTHER" id="PTHR30636:SF3">
    <property type="entry name" value="UPF0701 PROTEIN YICC"/>
    <property type="match status" value="1"/>
</dbReference>
<dbReference type="NCBIfam" id="TIGR00255">
    <property type="entry name" value="YicC/YloC family endoribonuclease"/>
    <property type="match status" value="1"/>
</dbReference>
<feature type="domain" description="Endoribonuclease YicC-like C-terminal" evidence="7">
    <location>
        <begin position="174"/>
        <end position="293"/>
    </location>
</feature>
<keyword evidence="9" id="KW-1185">Reference proteome</keyword>
<feature type="domain" description="Endoribonuclease YicC-like N-terminal" evidence="6">
    <location>
        <begin position="1"/>
        <end position="157"/>
    </location>
</feature>
<accession>A0A915U3C2</accession>
<comment type="similarity">
    <text evidence="5">Belongs to the YicC/YloC family.</text>
</comment>
<evidence type="ECO:0000256" key="1">
    <source>
        <dbReference type="ARBA" id="ARBA00001968"/>
    </source>
</evidence>
<organism evidence="8 9">
    <name type="scientific">Desulfolithobacter dissulfuricans</name>
    <dbReference type="NCBI Taxonomy" id="2795293"/>
    <lineage>
        <taxon>Bacteria</taxon>
        <taxon>Pseudomonadati</taxon>
        <taxon>Thermodesulfobacteriota</taxon>
        <taxon>Desulfobulbia</taxon>
        <taxon>Desulfobulbales</taxon>
        <taxon>Desulfobulbaceae</taxon>
        <taxon>Desulfolithobacter</taxon>
    </lineage>
</organism>
<keyword evidence="4" id="KW-0378">Hydrolase</keyword>
<evidence type="ECO:0000259" key="6">
    <source>
        <dbReference type="Pfam" id="PF03755"/>
    </source>
</evidence>
<name>A0A915U3C2_9BACT</name>
<dbReference type="KEGG" id="ddu:GF1_22330"/>
<dbReference type="InterPro" id="IPR013551">
    <property type="entry name" value="YicC-like_C"/>
</dbReference>
<gene>
    <name evidence="8" type="ORF">GF1_22330</name>
</gene>
<comment type="cofactor">
    <cofactor evidence="1">
        <name>a divalent metal cation</name>
        <dbReference type="ChEBI" id="CHEBI:60240"/>
    </cofactor>
</comment>
<dbReference type="Pfam" id="PF08340">
    <property type="entry name" value="YicC-like_C"/>
    <property type="match status" value="1"/>
</dbReference>
<reference evidence="8" key="1">
    <citation type="submission" date="2020-12" db="EMBL/GenBank/DDBJ databases">
        <title>Desulfobium dissulfuricans gen. nov., sp. nov., a novel mesophilic, sulfate-reducing bacterium isolated from a deep-sea hydrothermal vent.</title>
        <authorList>
            <person name="Hashimoto Y."/>
            <person name="Tame A."/>
            <person name="Sawayama S."/>
            <person name="Miyazaki J."/>
            <person name="Takai K."/>
            <person name="Nakagawa S."/>
        </authorList>
    </citation>
    <scope>NUCLEOTIDE SEQUENCE</scope>
    <source>
        <strain evidence="8">GF1</strain>
    </source>
</reference>
<dbReference type="InterPro" id="IPR013527">
    <property type="entry name" value="YicC-like_N"/>
</dbReference>
<sequence>MTGFGRGETTADDRTWIAEVRTVNHRYLDQRVQLPRPFAGLEERVKKLVARHQDRGRVEVSLQVRGEALSETVLNVNMDLARQYYDCLARLGEEFDLSNGNGRSPVGLSHMLTLRDLITQEEQRPDLDREWPLARQALSRALAECDQMRSVEGQALKEELLGRLDRFARILETIEAKIPEILFQRQNELRQRIEKLLGSMDIDPMRLAQETAIMADKCDVTEETVRLHSHIDQFRHFLELDEPVGRRLDFLLQEFLREVNTLASKISNSEIAHLSVEMKNEIEKLREQIQNIE</sequence>
<dbReference type="GO" id="GO:0004521">
    <property type="term" value="F:RNA endonuclease activity"/>
    <property type="evidence" value="ECO:0007669"/>
    <property type="project" value="InterPro"/>
</dbReference>
<dbReference type="EMBL" id="AP024233">
    <property type="protein sequence ID" value="BCO09857.1"/>
    <property type="molecule type" value="Genomic_DNA"/>
</dbReference>
<protein>
    <recommendedName>
        <fullName evidence="10">YicC family protein</fullName>
    </recommendedName>
</protein>
<proteinExistence type="inferred from homology"/>
<dbReference type="PANTHER" id="PTHR30636">
    <property type="entry name" value="UPF0701 PROTEIN YICC"/>
    <property type="match status" value="1"/>
</dbReference>